<dbReference type="EMBL" id="JH159151">
    <property type="protein sequence ID" value="EGZ26754.1"/>
    <property type="molecule type" value="Genomic_DNA"/>
</dbReference>
<dbReference type="KEGG" id="psoj:PHYSODRAFT_292977"/>
<dbReference type="Proteomes" id="UP000002640">
    <property type="component" value="Unassembled WGS sequence"/>
</dbReference>
<name>G4YP45_PHYSP</name>
<feature type="compositionally biased region" description="Polar residues" evidence="1">
    <location>
        <begin position="128"/>
        <end position="151"/>
    </location>
</feature>
<dbReference type="STRING" id="1094619.G4YP45"/>
<feature type="region of interest" description="Disordered" evidence="1">
    <location>
        <begin position="128"/>
        <end position="170"/>
    </location>
</feature>
<gene>
    <name evidence="2" type="ORF">PHYSODRAFT_292977</name>
</gene>
<organism evidence="2 3">
    <name type="scientific">Phytophthora sojae (strain P6497)</name>
    <name type="common">Soybean stem and root rot agent</name>
    <name type="synonym">Phytophthora megasperma f. sp. glycines</name>
    <dbReference type="NCBI Taxonomy" id="1094619"/>
    <lineage>
        <taxon>Eukaryota</taxon>
        <taxon>Sar</taxon>
        <taxon>Stramenopiles</taxon>
        <taxon>Oomycota</taxon>
        <taxon>Peronosporomycetes</taxon>
        <taxon>Peronosporales</taxon>
        <taxon>Peronosporaceae</taxon>
        <taxon>Phytophthora</taxon>
    </lineage>
</organism>
<keyword evidence="3" id="KW-1185">Reference proteome</keyword>
<dbReference type="InParanoid" id="G4YP45"/>
<accession>G4YP45</accession>
<evidence type="ECO:0000256" key="1">
    <source>
        <dbReference type="SAM" id="MobiDB-lite"/>
    </source>
</evidence>
<proteinExistence type="predicted"/>
<evidence type="ECO:0000313" key="2">
    <source>
        <dbReference type="EMBL" id="EGZ26754.1"/>
    </source>
</evidence>
<dbReference type="GeneID" id="20640926"/>
<dbReference type="AlphaFoldDB" id="G4YP45"/>
<evidence type="ECO:0000313" key="3">
    <source>
        <dbReference type="Proteomes" id="UP000002640"/>
    </source>
</evidence>
<dbReference type="RefSeq" id="XP_009514029.1">
    <property type="nucleotide sequence ID" value="XM_009515734.1"/>
</dbReference>
<sequence length="273" mass="30649">MNSFVIAPPTLLICRSTPLPSERDVNKLWECFNDVAEGFGLKQDELVEICRSMQQTLEIHARSEMDQLSAALFTARPCLMSDTPNTVLCSRLQVPSSSNEANANPVLVLYLPKKRRCQASVLASLSTGQQSRSSCPPGSRVASTLTRSSPHVKSAAPTHLETSQQPPKRLRSDVAKVQVTQQKGDDLVGKREFVAQRKRAMQELRSERARRMNAALEKELLRARRFDEVPDKFYADKLLRSRRDVSFQLMCEGIARDLAAGRTPEHIPRSDFE</sequence>
<reference evidence="2 3" key="1">
    <citation type="journal article" date="2006" name="Science">
        <title>Phytophthora genome sequences uncover evolutionary origins and mechanisms of pathogenesis.</title>
        <authorList>
            <person name="Tyler B.M."/>
            <person name="Tripathy S."/>
            <person name="Zhang X."/>
            <person name="Dehal P."/>
            <person name="Jiang R.H."/>
            <person name="Aerts A."/>
            <person name="Arredondo F.D."/>
            <person name="Baxter L."/>
            <person name="Bensasson D."/>
            <person name="Beynon J.L."/>
            <person name="Chapman J."/>
            <person name="Damasceno C.M."/>
            <person name="Dorrance A.E."/>
            <person name="Dou D."/>
            <person name="Dickerman A.W."/>
            <person name="Dubchak I.L."/>
            <person name="Garbelotto M."/>
            <person name="Gijzen M."/>
            <person name="Gordon S.G."/>
            <person name="Govers F."/>
            <person name="Grunwald N.J."/>
            <person name="Huang W."/>
            <person name="Ivors K.L."/>
            <person name="Jones R.W."/>
            <person name="Kamoun S."/>
            <person name="Krampis K."/>
            <person name="Lamour K.H."/>
            <person name="Lee M.K."/>
            <person name="McDonald W.H."/>
            <person name="Medina M."/>
            <person name="Meijer H.J."/>
            <person name="Nordberg E.K."/>
            <person name="Maclean D.J."/>
            <person name="Ospina-Giraldo M.D."/>
            <person name="Morris P.F."/>
            <person name="Phuntumart V."/>
            <person name="Putnam N.H."/>
            <person name="Rash S."/>
            <person name="Rose J.K."/>
            <person name="Sakihama Y."/>
            <person name="Salamov A.A."/>
            <person name="Savidor A."/>
            <person name="Scheuring C.F."/>
            <person name="Smith B.M."/>
            <person name="Sobral B.W."/>
            <person name="Terry A."/>
            <person name="Torto-Alalibo T.A."/>
            <person name="Win J."/>
            <person name="Xu Z."/>
            <person name="Zhang H."/>
            <person name="Grigoriev I.V."/>
            <person name="Rokhsar D.S."/>
            <person name="Boore J.L."/>
        </authorList>
    </citation>
    <scope>NUCLEOTIDE SEQUENCE [LARGE SCALE GENOMIC DNA]</scope>
    <source>
        <strain evidence="2 3">P6497</strain>
    </source>
</reference>
<protein>
    <submittedName>
        <fullName evidence="2">Uncharacterized protein</fullName>
    </submittedName>
</protein>